<reference evidence="8" key="2">
    <citation type="submission" date="2025-08" db="UniProtKB">
        <authorList>
            <consortium name="Ensembl"/>
        </authorList>
    </citation>
    <scope>IDENTIFICATION</scope>
</reference>
<dbReference type="OrthoDB" id="10007376at2759"/>
<dbReference type="Proteomes" id="UP000472264">
    <property type="component" value="Chromosome 15"/>
</dbReference>
<sequence length="269" mass="30908">MKCDALCEKRNTDAKRNPSVAVEELYGIVCLTCWQIRRRQGKEKMRSINTMNRLLLGTALLGHLGICVTARVPRMLAPPAQVRFESLDYKNILHWTPSTNKTSVHYYVQWKIYGEPQWVDADGCQGIQKRQCDLSNVTSDLREWYYARVHASSSPSSQSAWALSPRFSPRWDTKLSPPVMRLNVTEQRIVVRVRAPQLLVQKMHSKLLYKIYLIHNSGEEEVFEMNHSSNRLSLKELSHKAEYCLQAQTMIASQAKTSARSILKCVTIL</sequence>
<dbReference type="Gene3D" id="2.60.40.10">
    <property type="entry name" value="Immunoglobulins"/>
    <property type="match status" value="2"/>
</dbReference>
<keyword evidence="9" id="KW-1185">Reference proteome</keyword>
<protein>
    <submittedName>
        <fullName evidence="8">Interleukin-22 receptor subunit alpha-2-like</fullName>
    </submittedName>
</protein>
<keyword evidence="2" id="KW-0732">Signal</keyword>
<feature type="domain" description="Interferon/interleukin receptor" evidence="7">
    <location>
        <begin position="173"/>
        <end position="267"/>
    </location>
</feature>
<reference evidence="8" key="3">
    <citation type="submission" date="2025-09" db="UniProtKB">
        <authorList>
            <consortium name="Ensembl"/>
        </authorList>
    </citation>
    <scope>IDENTIFICATION</scope>
</reference>
<organism evidence="8 9">
    <name type="scientific">Echeneis naucrates</name>
    <name type="common">Live sharksucker</name>
    <dbReference type="NCBI Taxonomy" id="173247"/>
    <lineage>
        <taxon>Eukaryota</taxon>
        <taxon>Metazoa</taxon>
        <taxon>Chordata</taxon>
        <taxon>Craniata</taxon>
        <taxon>Vertebrata</taxon>
        <taxon>Euteleostomi</taxon>
        <taxon>Actinopterygii</taxon>
        <taxon>Neopterygii</taxon>
        <taxon>Teleostei</taxon>
        <taxon>Neoteleostei</taxon>
        <taxon>Acanthomorphata</taxon>
        <taxon>Carangaria</taxon>
        <taxon>Carangiformes</taxon>
        <taxon>Echeneidae</taxon>
        <taxon>Echeneis</taxon>
    </lineage>
</organism>
<keyword evidence="5" id="KW-1133">Transmembrane helix</keyword>
<evidence type="ECO:0000256" key="5">
    <source>
        <dbReference type="SAM" id="Phobius"/>
    </source>
</evidence>
<dbReference type="GO" id="GO:0005886">
    <property type="term" value="C:plasma membrane"/>
    <property type="evidence" value="ECO:0007669"/>
    <property type="project" value="TreeGrafter"/>
</dbReference>
<dbReference type="Ensembl" id="ENSENLT00000040955.1">
    <property type="protein sequence ID" value="ENSENLP00000039926.1"/>
    <property type="gene ID" value="ENSENLG00000017198.1"/>
</dbReference>
<dbReference type="Pfam" id="PF09294">
    <property type="entry name" value="Interfer-bind"/>
    <property type="match status" value="1"/>
</dbReference>
<evidence type="ECO:0000313" key="8">
    <source>
        <dbReference type="Ensembl" id="ENSENLP00000039926.1"/>
    </source>
</evidence>
<dbReference type="PANTHER" id="PTHR20859">
    <property type="entry name" value="INTERFERON/INTERLEUKIN RECEPTOR"/>
    <property type="match status" value="1"/>
</dbReference>
<dbReference type="FunFam" id="2.60.40.10:FF:000348">
    <property type="entry name" value="Interleukin 20 receptor subunit alpha"/>
    <property type="match status" value="1"/>
</dbReference>
<evidence type="ECO:0000259" key="6">
    <source>
        <dbReference type="Pfam" id="PF01108"/>
    </source>
</evidence>
<dbReference type="PANTHER" id="PTHR20859:SF53">
    <property type="entry name" value="INTERLEUKIN-22 RECEPTOR SUBUNIT ALPHA-1"/>
    <property type="match status" value="1"/>
</dbReference>
<evidence type="ECO:0000313" key="9">
    <source>
        <dbReference type="Proteomes" id="UP000472264"/>
    </source>
</evidence>
<gene>
    <name evidence="8" type="primary">il22ra2</name>
</gene>
<dbReference type="AlphaFoldDB" id="A0A665W7S4"/>
<name>A0A665W7S4_ECHNA</name>
<evidence type="ECO:0000259" key="7">
    <source>
        <dbReference type="Pfam" id="PF09294"/>
    </source>
</evidence>
<evidence type="ECO:0000256" key="3">
    <source>
        <dbReference type="ARBA" id="ARBA00023157"/>
    </source>
</evidence>
<dbReference type="OMA" id="PRWETKI"/>
<dbReference type="InParanoid" id="A0A665W7S4"/>
<keyword evidence="3" id="KW-1015">Disulfide bond</keyword>
<feature type="transmembrane region" description="Helical" evidence="5">
    <location>
        <begin position="54"/>
        <end position="72"/>
    </location>
</feature>
<keyword evidence="4" id="KW-0675">Receptor</keyword>
<keyword evidence="5" id="KW-0472">Membrane</keyword>
<accession>A0A665W7S4</accession>
<dbReference type="InterPro" id="IPR003961">
    <property type="entry name" value="FN3_dom"/>
</dbReference>
<evidence type="ECO:0000256" key="4">
    <source>
        <dbReference type="ARBA" id="ARBA00023170"/>
    </source>
</evidence>
<comment type="similarity">
    <text evidence="1">Belongs to the type II cytokine receptor family.</text>
</comment>
<dbReference type="InterPro" id="IPR013783">
    <property type="entry name" value="Ig-like_fold"/>
</dbReference>
<dbReference type="GO" id="GO:0004896">
    <property type="term" value="F:cytokine receptor activity"/>
    <property type="evidence" value="ECO:0007669"/>
    <property type="project" value="TreeGrafter"/>
</dbReference>
<dbReference type="InterPro" id="IPR036116">
    <property type="entry name" value="FN3_sf"/>
</dbReference>
<reference evidence="8" key="1">
    <citation type="submission" date="2021-04" db="EMBL/GenBank/DDBJ databases">
        <authorList>
            <consortium name="Wellcome Sanger Institute Data Sharing"/>
        </authorList>
    </citation>
    <scope>NUCLEOTIDE SEQUENCE [LARGE SCALE GENOMIC DNA]</scope>
</reference>
<feature type="domain" description="Fibronectin type-III" evidence="6">
    <location>
        <begin position="59"/>
        <end position="160"/>
    </location>
</feature>
<evidence type="ECO:0000256" key="1">
    <source>
        <dbReference type="ARBA" id="ARBA00005399"/>
    </source>
</evidence>
<dbReference type="SUPFAM" id="SSF49265">
    <property type="entry name" value="Fibronectin type III"/>
    <property type="match status" value="2"/>
</dbReference>
<dbReference type="InterPro" id="IPR050650">
    <property type="entry name" value="Type-II_Cytokine-TF_Rcpt"/>
</dbReference>
<dbReference type="InterPro" id="IPR015373">
    <property type="entry name" value="Interferon/interleukin_rcp_dom"/>
</dbReference>
<evidence type="ECO:0000256" key="2">
    <source>
        <dbReference type="ARBA" id="ARBA00022729"/>
    </source>
</evidence>
<proteinExistence type="inferred from homology"/>
<dbReference type="Pfam" id="PF01108">
    <property type="entry name" value="Tissue_fac"/>
    <property type="match status" value="1"/>
</dbReference>
<keyword evidence="5" id="KW-0812">Transmembrane</keyword>